<dbReference type="Pfam" id="PF14322">
    <property type="entry name" value="SusD-like_3"/>
    <property type="match status" value="1"/>
</dbReference>
<keyword evidence="3 6" id="KW-0732">Signal</keyword>
<feature type="signal peptide" evidence="6">
    <location>
        <begin position="1"/>
        <end position="25"/>
    </location>
</feature>
<accession>D1W3J5</accession>
<evidence type="ECO:0000256" key="4">
    <source>
        <dbReference type="ARBA" id="ARBA00023136"/>
    </source>
</evidence>
<evidence type="ECO:0000256" key="1">
    <source>
        <dbReference type="ARBA" id="ARBA00004442"/>
    </source>
</evidence>
<evidence type="ECO:0000256" key="5">
    <source>
        <dbReference type="ARBA" id="ARBA00023237"/>
    </source>
</evidence>
<sequence>MNIKKYIFKASVVLVCLLATSSCDYLDKQPDDQLTMDMIFSDKIRTEDWLASVYSSIPSPIWGYMKDQGYNIMGDDIVIPNEWTPYGWANVYAFTTGNWSPTSGWNANYWVELPKRIRTALQFLENVRVIPSDGLTENYVNQLKYEARFLIAYYYSLMVETYGAVPFNPDKLYSIYSPSEEMMTEQTPADVIVDWIDKELLEVSKHLPAVYESDQDWGRATSVMALAMRAKTLLFAASPLFNGNTDYADWKNKSGENLINQTYSSEKWQRAAQAFKEMIDLAEASGYGLYYEYNAGGSIDPFMSYYNMSLKRFSDGNKEIVFGRPENKDLNSWQAHHLPKGVRGNAAMNITQELVDAFFMANGEKPILGYHEDGSPIINEKSGYTERGFSAKDEMRHTKWPGGGPVNKFKAETGESPVTLVGTYNMYCNREPRFYVSVIFNHEWMGVINRQVNNLMGAGQDAANSFDSPWTGYNIRKQIPLDIYPKENKHRYQPGILYRMADAYLSYAECLNETQGKPSAEVYKYVNLIRERAGLPGLKEGLSKEQMREAIQHERRIEFNCEGVRIEDLRRWKLAEKYLNAPVYGMNRTGSVASDDPNNPKAYYKRWYWKPRIFTKKMYMMPVPQTQMDINTNLVQAPGY</sequence>
<comment type="caution">
    <text evidence="9">The sequence shown here is derived from an EMBL/GenBank/DDBJ whole genome shotgun (WGS) entry which is preliminary data.</text>
</comment>
<feature type="domain" description="RagB/SusD" evidence="7">
    <location>
        <begin position="338"/>
        <end position="640"/>
    </location>
</feature>
<dbReference type="AlphaFoldDB" id="D1W3J5"/>
<protein>
    <submittedName>
        <fullName evidence="9">SusD family protein</fullName>
    </submittedName>
</protein>
<dbReference type="Gene3D" id="1.25.40.390">
    <property type="match status" value="1"/>
</dbReference>
<feature type="chain" id="PRO_5003026026" evidence="6">
    <location>
        <begin position="26"/>
        <end position="640"/>
    </location>
</feature>
<comment type="similarity">
    <text evidence="2">Belongs to the SusD family.</text>
</comment>
<dbReference type="STRING" id="679190.HMPREF0650_2064"/>
<evidence type="ECO:0000256" key="3">
    <source>
        <dbReference type="ARBA" id="ARBA00022729"/>
    </source>
</evidence>
<keyword evidence="5" id="KW-0998">Cell outer membrane</keyword>
<keyword evidence="4" id="KW-0472">Membrane</keyword>
<dbReference type="InterPro" id="IPR033985">
    <property type="entry name" value="SusD-like_N"/>
</dbReference>
<feature type="domain" description="SusD-like N-terminal" evidence="8">
    <location>
        <begin position="24"/>
        <end position="232"/>
    </location>
</feature>
<reference evidence="9 10" key="1">
    <citation type="submission" date="2009-12" db="EMBL/GenBank/DDBJ databases">
        <title>Genome Sequence of Prevotella buccalis ATCC 35310.</title>
        <authorList>
            <person name="Durkin A.S."/>
            <person name="Madupu R."/>
            <person name="Torralba M."/>
            <person name="Methe B."/>
            <person name="Sutton G."/>
            <person name="Strausberg R.L."/>
            <person name="Nelson K.E."/>
        </authorList>
    </citation>
    <scope>NUCLEOTIDE SEQUENCE [LARGE SCALE GENOMIC DNA]</scope>
    <source>
        <strain evidence="9 10">ATCC 35310</strain>
    </source>
</reference>
<dbReference type="InterPro" id="IPR012944">
    <property type="entry name" value="SusD_RagB_dom"/>
</dbReference>
<dbReference type="RefSeq" id="WP_004348037.1">
    <property type="nucleotide sequence ID" value="NZ_ADEG01000030.1"/>
</dbReference>
<evidence type="ECO:0000259" key="7">
    <source>
        <dbReference type="Pfam" id="PF07980"/>
    </source>
</evidence>
<organism evidence="9 10">
    <name type="scientific">Hoylesella buccalis ATCC 35310</name>
    <dbReference type="NCBI Taxonomy" id="679190"/>
    <lineage>
        <taxon>Bacteria</taxon>
        <taxon>Pseudomonadati</taxon>
        <taxon>Bacteroidota</taxon>
        <taxon>Bacteroidia</taxon>
        <taxon>Bacteroidales</taxon>
        <taxon>Prevotellaceae</taxon>
        <taxon>Hoylesella</taxon>
    </lineage>
</organism>
<evidence type="ECO:0000259" key="8">
    <source>
        <dbReference type="Pfam" id="PF14322"/>
    </source>
</evidence>
<dbReference type="GO" id="GO:0009279">
    <property type="term" value="C:cell outer membrane"/>
    <property type="evidence" value="ECO:0007669"/>
    <property type="project" value="UniProtKB-SubCell"/>
</dbReference>
<name>D1W3J5_9BACT</name>
<dbReference type="Proteomes" id="UP000005283">
    <property type="component" value="Unassembled WGS sequence"/>
</dbReference>
<dbReference type="Pfam" id="PF07980">
    <property type="entry name" value="SusD_RagB"/>
    <property type="match status" value="1"/>
</dbReference>
<evidence type="ECO:0000313" key="9">
    <source>
        <dbReference type="EMBL" id="EFA92873.1"/>
    </source>
</evidence>
<dbReference type="InterPro" id="IPR011990">
    <property type="entry name" value="TPR-like_helical_dom_sf"/>
</dbReference>
<evidence type="ECO:0000256" key="6">
    <source>
        <dbReference type="SAM" id="SignalP"/>
    </source>
</evidence>
<proteinExistence type="inferred from homology"/>
<dbReference type="PROSITE" id="PS51257">
    <property type="entry name" value="PROKAR_LIPOPROTEIN"/>
    <property type="match status" value="1"/>
</dbReference>
<evidence type="ECO:0000256" key="2">
    <source>
        <dbReference type="ARBA" id="ARBA00006275"/>
    </source>
</evidence>
<dbReference type="SUPFAM" id="SSF48452">
    <property type="entry name" value="TPR-like"/>
    <property type="match status" value="1"/>
</dbReference>
<comment type="subcellular location">
    <subcellularLocation>
        <location evidence="1">Cell outer membrane</location>
    </subcellularLocation>
</comment>
<keyword evidence="10" id="KW-1185">Reference proteome</keyword>
<dbReference type="eggNOG" id="COG0614">
    <property type="taxonomic scope" value="Bacteria"/>
</dbReference>
<dbReference type="EMBL" id="ADEG01000030">
    <property type="protein sequence ID" value="EFA92873.1"/>
    <property type="molecule type" value="Genomic_DNA"/>
</dbReference>
<evidence type="ECO:0000313" key="10">
    <source>
        <dbReference type="Proteomes" id="UP000005283"/>
    </source>
</evidence>
<gene>
    <name evidence="9" type="ORF">HMPREF0650_2064</name>
</gene>